<evidence type="ECO:0000313" key="3">
    <source>
        <dbReference type="Proteomes" id="UP001213042"/>
    </source>
</evidence>
<organism evidence="2 3">
    <name type="scientific">Ruminococcus bicirculans</name>
    <name type="common">ex Wegman et al. 2014</name>
    <dbReference type="NCBI Taxonomy" id="1160721"/>
    <lineage>
        <taxon>Bacteria</taxon>
        <taxon>Bacillati</taxon>
        <taxon>Bacillota</taxon>
        <taxon>Clostridia</taxon>
        <taxon>Eubacteriales</taxon>
        <taxon>Oscillospiraceae</taxon>
        <taxon>Ruminococcus</taxon>
    </lineage>
</organism>
<reference evidence="2" key="1">
    <citation type="submission" date="2023-01" db="EMBL/GenBank/DDBJ databases">
        <title>Human gut microbiome strain richness.</title>
        <authorList>
            <person name="Chen-Liaw A."/>
        </authorList>
    </citation>
    <scope>NUCLEOTIDE SEQUENCE</scope>
    <source>
        <strain evidence="2">D43st1_D9_D43t1_170807</strain>
        <strain evidence="1">D59st1_B8_D59t2_181005</strain>
    </source>
</reference>
<dbReference type="Proteomes" id="UP001213042">
    <property type="component" value="Unassembled WGS sequence"/>
</dbReference>
<comment type="caution">
    <text evidence="2">The sequence shown here is derived from an EMBL/GenBank/DDBJ whole genome shotgun (WGS) entry which is preliminary data.</text>
</comment>
<sequence>MADRICPECGRKMKQQFIGLKHCKCGMSWLKSEGYFQRTPDMIFCLNRVKVGKKTKQIPVIKYRNDADN</sequence>
<dbReference type="Proteomes" id="UP001211421">
    <property type="component" value="Unassembled WGS sequence"/>
</dbReference>
<gene>
    <name evidence="1" type="ORF">PNV70_03675</name>
    <name evidence="2" type="ORF">PNW00_06840</name>
</gene>
<dbReference type="EMBL" id="JAQMLS010000002">
    <property type="protein sequence ID" value="MDB8741166.1"/>
    <property type="molecule type" value="Genomic_DNA"/>
</dbReference>
<name>A0AAW6EFI1_9FIRM</name>
<dbReference type="RefSeq" id="WP_195221110.1">
    <property type="nucleotide sequence ID" value="NZ_CAKVTF010000009.1"/>
</dbReference>
<dbReference type="EMBL" id="JAQMLU010000009">
    <property type="protein sequence ID" value="MDB8750163.1"/>
    <property type="molecule type" value="Genomic_DNA"/>
</dbReference>
<evidence type="ECO:0000313" key="1">
    <source>
        <dbReference type="EMBL" id="MDB8741166.1"/>
    </source>
</evidence>
<evidence type="ECO:0000313" key="2">
    <source>
        <dbReference type="EMBL" id="MDB8750163.1"/>
    </source>
</evidence>
<dbReference type="AlphaFoldDB" id="A0AAW6EFI1"/>
<proteinExistence type="predicted"/>
<accession>A0AAW6EFI1</accession>
<evidence type="ECO:0008006" key="4">
    <source>
        <dbReference type="Google" id="ProtNLM"/>
    </source>
</evidence>
<protein>
    <recommendedName>
        <fullName evidence="4">30S ribosomal protein S6</fullName>
    </recommendedName>
</protein>